<proteinExistence type="predicted"/>
<keyword evidence="2" id="KW-1185">Reference proteome</keyword>
<gene>
    <name evidence="1" type="ORF">Gogos_001826</name>
</gene>
<reference evidence="1 2" key="1">
    <citation type="journal article" date="2019" name="Genome Biol. Evol.">
        <title>Insights into the evolution of the New World diploid cottons (Gossypium, subgenus Houzingenia) based on genome sequencing.</title>
        <authorList>
            <person name="Grover C.E."/>
            <person name="Arick M.A. 2nd"/>
            <person name="Thrash A."/>
            <person name="Conover J.L."/>
            <person name="Sanders W.S."/>
            <person name="Peterson D.G."/>
            <person name="Frelichowski J.E."/>
            <person name="Scheffler J.A."/>
            <person name="Scheffler B.E."/>
            <person name="Wendel J.F."/>
        </authorList>
    </citation>
    <scope>NUCLEOTIDE SEQUENCE [LARGE SCALE GENOMIC DNA]</scope>
    <source>
        <strain evidence="1">5</strain>
        <tissue evidence="1">Leaf</tissue>
    </source>
</reference>
<dbReference type="EMBL" id="JABEZY010000012">
    <property type="protein sequence ID" value="MBA0750415.1"/>
    <property type="molecule type" value="Genomic_DNA"/>
</dbReference>
<dbReference type="Proteomes" id="UP000593579">
    <property type="component" value="Unassembled WGS sequence"/>
</dbReference>
<dbReference type="AlphaFoldDB" id="A0A7J9CQD8"/>
<name>A0A7J9CQD8_GOSGO</name>
<protein>
    <submittedName>
        <fullName evidence="1">Uncharacterized protein</fullName>
    </submittedName>
</protein>
<comment type="caution">
    <text evidence="1">The sequence shown here is derived from an EMBL/GenBank/DDBJ whole genome shotgun (WGS) entry which is preliminary data.</text>
</comment>
<evidence type="ECO:0000313" key="2">
    <source>
        <dbReference type="Proteomes" id="UP000593579"/>
    </source>
</evidence>
<sequence>MDLYELAVFIPPISFLIQCGDKVCSLYPS</sequence>
<accession>A0A7J9CQD8</accession>
<evidence type="ECO:0000313" key="1">
    <source>
        <dbReference type="EMBL" id="MBA0750415.1"/>
    </source>
</evidence>
<organism evidence="1 2">
    <name type="scientific">Gossypium gossypioides</name>
    <name type="common">Mexican cotton</name>
    <name type="synonym">Selera gossypioides</name>
    <dbReference type="NCBI Taxonomy" id="34282"/>
    <lineage>
        <taxon>Eukaryota</taxon>
        <taxon>Viridiplantae</taxon>
        <taxon>Streptophyta</taxon>
        <taxon>Embryophyta</taxon>
        <taxon>Tracheophyta</taxon>
        <taxon>Spermatophyta</taxon>
        <taxon>Magnoliopsida</taxon>
        <taxon>eudicotyledons</taxon>
        <taxon>Gunneridae</taxon>
        <taxon>Pentapetalae</taxon>
        <taxon>rosids</taxon>
        <taxon>malvids</taxon>
        <taxon>Malvales</taxon>
        <taxon>Malvaceae</taxon>
        <taxon>Malvoideae</taxon>
        <taxon>Gossypium</taxon>
    </lineage>
</organism>